<proteinExistence type="predicted"/>
<keyword evidence="2" id="KW-1185">Reference proteome</keyword>
<gene>
    <name evidence="1" type="ORF">BaRGS_00032833</name>
</gene>
<organism evidence="1 2">
    <name type="scientific">Batillaria attramentaria</name>
    <dbReference type="NCBI Taxonomy" id="370345"/>
    <lineage>
        <taxon>Eukaryota</taxon>
        <taxon>Metazoa</taxon>
        <taxon>Spiralia</taxon>
        <taxon>Lophotrochozoa</taxon>
        <taxon>Mollusca</taxon>
        <taxon>Gastropoda</taxon>
        <taxon>Caenogastropoda</taxon>
        <taxon>Sorbeoconcha</taxon>
        <taxon>Cerithioidea</taxon>
        <taxon>Batillariidae</taxon>
        <taxon>Batillaria</taxon>
    </lineage>
</organism>
<dbReference type="Proteomes" id="UP001519460">
    <property type="component" value="Unassembled WGS sequence"/>
</dbReference>
<sequence length="156" mass="17094">MNSSHLWHEAFPAPIHLLAPANRLAPSAPFHFFRLFLAGPSVRNSFPNCHQGHAAHPNLTAALCQKFVDPGGCGRQQPPALYNISPSPPPVPRPKRLFGQLASHWTRADIDELCCGLHANLFPGQSLTKAGVVSRTRETGEEAERWGTFSTQTTRV</sequence>
<name>A0ABD0JM74_9CAEN</name>
<dbReference type="AlphaFoldDB" id="A0ABD0JM74"/>
<accession>A0ABD0JM74</accession>
<evidence type="ECO:0000313" key="1">
    <source>
        <dbReference type="EMBL" id="KAK7475944.1"/>
    </source>
</evidence>
<protein>
    <submittedName>
        <fullName evidence="1">Uncharacterized protein</fullName>
    </submittedName>
</protein>
<evidence type="ECO:0000313" key="2">
    <source>
        <dbReference type="Proteomes" id="UP001519460"/>
    </source>
</evidence>
<reference evidence="1 2" key="1">
    <citation type="journal article" date="2023" name="Sci. Data">
        <title>Genome assembly of the Korean intertidal mud-creeper Batillaria attramentaria.</title>
        <authorList>
            <person name="Patra A.K."/>
            <person name="Ho P.T."/>
            <person name="Jun S."/>
            <person name="Lee S.J."/>
            <person name="Kim Y."/>
            <person name="Won Y.J."/>
        </authorList>
    </citation>
    <scope>NUCLEOTIDE SEQUENCE [LARGE SCALE GENOMIC DNA]</scope>
    <source>
        <strain evidence="1">Wonlab-2016</strain>
    </source>
</reference>
<dbReference type="EMBL" id="JACVVK020000390">
    <property type="protein sequence ID" value="KAK7475944.1"/>
    <property type="molecule type" value="Genomic_DNA"/>
</dbReference>
<comment type="caution">
    <text evidence="1">The sequence shown here is derived from an EMBL/GenBank/DDBJ whole genome shotgun (WGS) entry which is preliminary data.</text>
</comment>